<dbReference type="PROSITE" id="PS00028">
    <property type="entry name" value="ZINC_FINGER_C2H2_1"/>
    <property type="match status" value="1"/>
</dbReference>
<evidence type="ECO:0000256" key="1">
    <source>
        <dbReference type="ARBA" id="ARBA00022723"/>
    </source>
</evidence>
<name>A0A852NFL6_9PASS</name>
<dbReference type="PROSITE" id="PS50157">
    <property type="entry name" value="ZINC_FINGER_C2H2_2"/>
    <property type="match status" value="1"/>
</dbReference>
<keyword evidence="2" id="KW-0677">Repeat</keyword>
<feature type="domain" description="C2H2-type" evidence="6">
    <location>
        <begin position="25"/>
        <end position="52"/>
    </location>
</feature>
<reference evidence="7" key="1">
    <citation type="submission" date="2020-02" db="EMBL/GenBank/DDBJ databases">
        <title>Bird 10,000 Genomes (B10K) Project - Family phase.</title>
        <authorList>
            <person name="Zhang G."/>
        </authorList>
    </citation>
    <scope>NUCLEOTIDE SEQUENCE</scope>
    <source>
        <strain evidence="7">B10K-IZ-033-77</strain>
    </source>
</reference>
<evidence type="ECO:0000313" key="7">
    <source>
        <dbReference type="EMBL" id="NXY12479.1"/>
    </source>
</evidence>
<dbReference type="GO" id="GO:0008270">
    <property type="term" value="F:zinc ion binding"/>
    <property type="evidence" value="ECO:0007669"/>
    <property type="project" value="UniProtKB-KW"/>
</dbReference>
<dbReference type="GO" id="GO:0000978">
    <property type="term" value="F:RNA polymerase II cis-regulatory region sequence-specific DNA binding"/>
    <property type="evidence" value="ECO:0007669"/>
    <property type="project" value="TreeGrafter"/>
</dbReference>
<dbReference type="GO" id="GO:0000981">
    <property type="term" value="F:DNA-binding transcription factor activity, RNA polymerase II-specific"/>
    <property type="evidence" value="ECO:0007669"/>
    <property type="project" value="TreeGrafter"/>
</dbReference>
<comment type="caution">
    <text evidence="7">The sequence shown here is derived from an EMBL/GenBank/DDBJ whole genome shotgun (WGS) entry which is preliminary data.</text>
</comment>
<sequence length="52" mass="6001">EGGQSFSRISNLVIRQQLHTRERPYKCGECGKSFSHTSSLFSHHCMHRGERP</sequence>
<dbReference type="Gene3D" id="3.30.160.60">
    <property type="entry name" value="Classic Zinc Finger"/>
    <property type="match status" value="2"/>
</dbReference>
<dbReference type="Proteomes" id="UP000603297">
    <property type="component" value="Unassembled WGS sequence"/>
</dbReference>
<keyword evidence="8" id="KW-1185">Reference proteome</keyword>
<protein>
    <submittedName>
        <fullName evidence="7">ZN239 protein</fullName>
    </submittedName>
</protein>
<dbReference type="SUPFAM" id="SSF57667">
    <property type="entry name" value="beta-beta-alpha zinc fingers"/>
    <property type="match status" value="1"/>
</dbReference>
<dbReference type="OrthoDB" id="8922241at2759"/>
<feature type="non-terminal residue" evidence="7">
    <location>
        <position position="52"/>
    </location>
</feature>
<keyword evidence="3 5" id="KW-0863">Zinc-finger</keyword>
<dbReference type="EMBL" id="WEIY01002428">
    <property type="protein sequence ID" value="NXY12479.1"/>
    <property type="molecule type" value="Genomic_DNA"/>
</dbReference>
<evidence type="ECO:0000256" key="5">
    <source>
        <dbReference type="PROSITE-ProRule" id="PRU00042"/>
    </source>
</evidence>
<keyword evidence="4" id="KW-0862">Zinc</keyword>
<accession>A0A852NFL6</accession>
<dbReference type="InterPro" id="IPR036236">
    <property type="entry name" value="Znf_C2H2_sf"/>
</dbReference>
<evidence type="ECO:0000313" key="8">
    <source>
        <dbReference type="Proteomes" id="UP000603297"/>
    </source>
</evidence>
<dbReference type="PANTHER" id="PTHR23226">
    <property type="entry name" value="ZINC FINGER AND SCAN DOMAIN-CONTAINING"/>
    <property type="match status" value="1"/>
</dbReference>
<feature type="non-terminal residue" evidence="7">
    <location>
        <position position="1"/>
    </location>
</feature>
<dbReference type="PANTHER" id="PTHR23226:SF189">
    <property type="entry name" value="ZINC FINGER PROTEIN 239"/>
    <property type="match status" value="1"/>
</dbReference>
<evidence type="ECO:0000259" key="6">
    <source>
        <dbReference type="PROSITE" id="PS50157"/>
    </source>
</evidence>
<gene>
    <name evidence="7" type="primary">Znf239</name>
    <name evidence="7" type="ORF">PTEMEL_R07557</name>
</gene>
<evidence type="ECO:0000256" key="4">
    <source>
        <dbReference type="ARBA" id="ARBA00022833"/>
    </source>
</evidence>
<keyword evidence="1" id="KW-0479">Metal-binding</keyword>
<dbReference type="Pfam" id="PF00096">
    <property type="entry name" value="zf-C2H2"/>
    <property type="match status" value="1"/>
</dbReference>
<organism evidence="7 8">
    <name type="scientific">Pteruthius melanotis</name>
    <dbReference type="NCBI Taxonomy" id="357074"/>
    <lineage>
        <taxon>Eukaryota</taxon>
        <taxon>Metazoa</taxon>
        <taxon>Chordata</taxon>
        <taxon>Craniata</taxon>
        <taxon>Vertebrata</taxon>
        <taxon>Euteleostomi</taxon>
        <taxon>Archelosauria</taxon>
        <taxon>Archosauria</taxon>
        <taxon>Dinosauria</taxon>
        <taxon>Saurischia</taxon>
        <taxon>Theropoda</taxon>
        <taxon>Coelurosauria</taxon>
        <taxon>Aves</taxon>
        <taxon>Neognathae</taxon>
        <taxon>Neoaves</taxon>
        <taxon>Telluraves</taxon>
        <taxon>Australaves</taxon>
        <taxon>Passeriformes</taxon>
        <taxon>Sylvioidea</taxon>
        <taxon>Timaliidae</taxon>
        <taxon>Pteruthius</taxon>
    </lineage>
</organism>
<evidence type="ECO:0000256" key="3">
    <source>
        <dbReference type="ARBA" id="ARBA00022771"/>
    </source>
</evidence>
<evidence type="ECO:0000256" key="2">
    <source>
        <dbReference type="ARBA" id="ARBA00022737"/>
    </source>
</evidence>
<dbReference type="InterPro" id="IPR013087">
    <property type="entry name" value="Znf_C2H2_type"/>
</dbReference>
<dbReference type="FunFam" id="3.30.160.60:FF:002343">
    <property type="entry name" value="Zinc finger protein 33A"/>
    <property type="match status" value="1"/>
</dbReference>
<proteinExistence type="predicted"/>
<dbReference type="AlphaFoldDB" id="A0A852NFL6"/>